<sequence>MNYETTMSFALTCLAGLAQYGALLLNVETKSKIWKRGIWIGMIGCAYSAGGFALPRVELYPCMSFIISVTVMLCCVVLSYLVAPLPAGFTQIQLAERTELRHNTIRQLGIGLAATVVLATGVAFMQGQSADNRIQLGFAGVVYRLADEVKSLHEAVTTLTGKVNKLEQKVDARAAKDSIAAKRSIRNQEELLKRKR</sequence>
<keyword evidence="3" id="KW-1185">Reference proteome</keyword>
<protein>
    <submittedName>
        <fullName evidence="2">Uncharacterized protein</fullName>
    </submittedName>
</protein>
<dbReference type="EMBL" id="CP025096">
    <property type="protein sequence ID" value="AUD00947.1"/>
    <property type="molecule type" value="Genomic_DNA"/>
</dbReference>
<feature type="transmembrane region" description="Helical" evidence="1">
    <location>
        <begin position="37"/>
        <end position="57"/>
    </location>
</feature>
<proteinExistence type="predicted"/>
<feature type="transmembrane region" description="Helical" evidence="1">
    <location>
        <begin position="104"/>
        <end position="125"/>
    </location>
</feature>
<feature type="transmembrane region" description="Helical" evidence="1">
    <location>
        <begin position="63"/>
        <end position="83"/>
    </location>
</feature>
<keyword evidence="1" id="KW-0812">Transmembrane</keyword>
<evidence type="ECO:0000313" key="2">
    <source>
        <dbReference type="EMBL" id="AUD00947.1"/>
    </source>
</evidence>
<keyword evidence="1" id="KW-1133">Transmembrane helix</keyword>
<organism evidence="2 3">
    <name type="scientific">Spirosoma pollinicola</name>
    <dbReference type="NCBI Taxonomy" id="2057025"/>
    <lineage>
        <taxon>Bacteria</taxon>
        <taxon>Pseudomonadati</taxon>
        <taxon>Bacteroidota</taxon>
        <taxon>Cytophagia</taxon>
        <taxon>Cytophagales</taxon>
        <taxon>Cytophagaceae</taxon>
        <taxon>Spirosoma</taxon>
    </lineage>
</organism>
<dbReference type="RefSeq" id="WP_100986370.1">
    <property type="nucleotide sequence ID" value="NZ_CP025096.1"/>
</dbReference>
<name>A0A2K8YTJ9_9BACT</name>
<accession>A0A2K8YTJ9</accession>
<keyword evidence="1" id="KW-0472">Membrane</keyword>
<dbReference type="AlphaFoldDB" id="A0A2K8YTJ9"/>
<evidence type="ECO:0000256" key="1">
    <source>
        <dbReference type="SAM" id="Phobius"/>
    </source>
</evidence>
<dbReference type="KEGG" id="spir:CWM47_03415"/>
<reference evidence="2 3" key="1">
    <citation type="submission" date="2017-11" db="EMBL/GenBank/DDBJ databases">
        <title>Taxonomic description and genome sequences of Spirosoma HA7 sp. nov., isolated from pollen microhabitat of Corylus avellana.</title>
        <authorList>
            <person name="Ambika Manirajan B."/>
            <person name="Suarez C."/>
            <person name="Ratering S."/>
            <person name="Geissler-Plaum R."/>
            <person name="Cardinale M."/>
            <person name="Sylvia S."/>
        </authorList>
    </citation>
    <scope>NUCLEOTIDE SEQUENCE [LARGE SCALE GENOMIC DNA]</scope>
    <source>
        <strain evidence="2 3">HA7</strain>
    </source>
</reference>
<evidence type="ECO:0000313" key="3">
    <source>
        <dbReference type="Proteomes" id="UP000232883"/>
    </source>
</evidence>
<feature type="transmembrane region" description="Helical" evidence="1">
    <location>
        <begin position="6"/>
        <end position="25"/>
    </location>
</feature>
<dbReference type="Proteomes" id="UP000232883">
    <property type="component" value="Chromosome"/>
</dbReference>
<gene>
    <name evidence="2" type="ORF">CWM47_03415</name>
</gene>